<protein>
    <submittedName>
        <fullName evidence="1">Ester cyclase</fullName>
    </submittedName>
</protein>
<dbReference type="Proteomes" id="UP000245657">
    <property type="component" value="Unassembled WGS sequence"/>
</dbReference>
<dbReference type="OrthoDB" id="113947at2157"/>
<dbReference type="GeneID" id="97547325"/>
<keyword evidence="2" id="KW-1185">Reference proteome</keyword>
<evidence type="ECO:0000313" key="1">
    <source>
        <dbReference type="EMBL" id="PWR70963.1"/>
    </source>
</evidence>
<organism evidence="1 2">
    <name type="scientific">Methanospirillum lacunae</name>
    <dbReference type="NCBI Taxonomy" id="668570"/>
    <lineage>
        <taxon>Archaea</taxon>
        <taxon>Methanobacteriati</taxon>
        <taxon>Methanobacteriota</taxon>
        <taxon>Stenosarchaea group</taxon>
        <taxon>Methanomicrobia</taxon>
        <taxon>Methanomicrobiales</taxon>
        <taxon>Methanospirillaceae</taxon>
        <taxon>Methanospirillum</taxon>
    </lineage>
</organism>
<proteinExistence type="predicted"/>
<evidence type="ECO:0000313" key="2">
    <source>
        <dbReference type="Proteomes" id="UP000245657"/>
    </source>
</evidence>
<dbReference type="RefSeq" id="WP_109969457.1">
    <property type="nucleotide sequence ID" value="NZ_CP176093.1"/>
</dbReference>
<dbReference type="InterPro" id="IPR009959">
    <property type="entry name" value="Cyclase_SnoaL-like"/>
</dbReference>
<sequence length="145" mass="16815">MSTVEENMHLMQTLDDAWNNQDWETFDKRHASHVDVFWPGQEKPTHGRPSHREEAIAFFKIFPDNRVGNRPYKVFFGQGDWTCSVAEFTGTFKGPMTTPDGKEIPPNGKSFKVEFCTVAHWKDGEIIEEKLFYDKISLMQQIGLM</sequence>
<dbReference type="AlphaFoldDB" id="A0A2V2N6Q5"/>
<dbReference type="PANTHER" id="PTHR38436:SF1">
    <property type="entry name" value="ESTER CYCLASE"/>
    <property type="match status" value="1"/>
</dbReference>
<dbReference type="SUPFAM" id="SSF54427">
    <property type="entry name" value="NTF2-like"/>
    <property type="match status" value="1"/>
</dbReference>
<name>A0A2V2N6Q5_9EURY</name>
<dbReference type="GO" id="GO:0030638">
    <property type="term" value="P:polyketide metabolic process"/>
    <property type="evidence" value="ECO:0007669"/>
    <property type="project" value="InterPro"/>
</dbReference>
<dbReference type="Pfam" id="PF07366">
    <property type="entry name" value="SnoaL"/>
    <property type="match status" value="1"/>
</dbReference>
<gene>
    <name evidence="1" type="ORF">DK846_13350</name>
</gene>
<dbReference type="Gene3D" id="3.10.450.50">
    <property type="match status" value="1"/>
</dbReference>
<reference evidence="1 2" key="1">
    <citation type="submission" date="2018-05" db="EMBL/GenBank/DDBJ databases">
        <title>Draft genome of Methanospirillum lacunae Ki8-1.</title>
        <authorList>
            <person name="Dueholm M.S."/>
            <person name="Nielsen P.H."/>
            <person name="Bakmann L.F."/>
            <person name="Otzen D.E."/>
        </authorList>
    </citation>
    <scope>NUCLEOTIDE SEQUENCE [LARGE SCALE GENOMIC DNA]</scope>
    <source>
        <strain evidence="1 2">Ki8-1</strain>
    </source>
</reference>
<comment type="caution">
    <text evidence="1">The sequence shown here is derived from an EMBL/GenBank/DDBJ whole genome shotgun (WGS) entry which is preliminary data.</text>
</comment>
<dbReference type="InterPro" id="IPR032710">
    <property type="entry name" value="NTF2-like_dom_sf"/>
</dbReference>
<accession>A0A2V2N6Q5</accession>
<dbReference type="PANTHER" id="PTHR38436">
    <property type="entry name" value="POLYKETIDE CYCLASE SNOAL-LIKE DOMAIN"/>
    <property type="match status" value="1"/>
</dbReference>
<dbReference type="EMBL" id="QGMY01000009">
    <property type="protein sequence ID" value="PWR70963.1"/>
    <property type="molecule type" value="Genomic_DNA"/>
</dbReference>